<comment type="similarity">
    <text evidence="1">Belongs to the sulfatase family.</text>
</comment>
<comment type="caution">
    <text evidence="6">The sequence shown here is derived from an EMBL/GenBank/DDBJ whole genome shotgun (WGS) entry which is preliminary data.</text>
</comment>
<evidence type="ECO:0000259" key="5">
    <source>
        <dbReference type="Pfam" id="PF00884"/>
    </source>
</evidence>
<dbReference type="PROSITE" id="PS00523">
    <property type="entry name" value="SULFATASE_1"/>
    <property type="match status" value="1"/>
</dbReference>
<dbReference type="PANTHER" id="PTHR42693">
    <property type="entry name" value="ARYLSULFATASE FAMILY MEMBER"/>
    <property type="match status" value="1"/>
</dbReference>
<evidence type="ECO:0000256" key="4">
    <source>
        <dbReference type="ARBA" id="ARBA00022837"/>
    </source>
</evidence>
<accession>A0AA41PZE2</accession>
<dbReference type="InterPro" id="IPR050738">
    <property type="entry name" value="Sulfatase"/>
</dbReference>
<dbReference type="Gene3D" id="3.40.720.10">
    <property type="entry name" value="Alkaline Phosphatase, subunit A"/>
    <property type="match status" value="1"/>
</dbReference>
<dbReference type="RefSeq" id="WP_235052912.1">
    <property type="nucleotide sequence ID" value="NZ_JAKFHA010000008.1"/>
</dbReference>
<keyword evidence="2" id="KW-0479">Metal-binding</keyword>
<dbReference type="EMBL" id="JAKFHA010000008">
    <property type="protein sequence ID" value="MCF2528743.1"/>
    <property type="molecule type" value="Genomic_DNA"/>
</dbReference>
<dbReference type="InterPro" id="IPR017850">
    <property type="entry name" value="Alkaline_phosphatase_core_sf"/>
</dbReference>
<dbReference type="SUPFAM" id="SSF53649">
    <property type="entry name" value="Alkaline phosphatase-like"/>
    <property type="match status" value="1"/>
</dbReference>
<dbReference type="Pfam" id="PF00884">
    <property type="entry name" value="Sulfatase"/>
    <property type="match status" value="2"/>
</dbReference>
<evidence type="ECO:0000313" key="6">
    <source>
        <dbReference type="EMBL" id="MCF2528743.1"/>
    </source>
</evidence>
<dbReference type="GO" id="GO:0004065">
    <property type="term" value="F:arylsulfatase activity"/>
    <property type="evidence" value="ECO:0007669"/>
    <property type="project" value="TreeGrafter"/>
</dbReference>
<dbReference type="InterPro" id="IPR024607">
    <property type="entry name" value="Sulfatase_CS"/>
</dbReference>
<dbReference type="Gene3D" id="1.25.10.10">
    <property type="entry name" value="Leucine-rich Repeat Variant"/>
    <property type="match status" value="1"/>
</dbReference>
<feature type="domain" description="Sulfatase N-terminal" evidence="5">
    <location>
        <begin position="106"/>
        <end position="275"/>
    </location>
</feature>
<feature type="domain" description="Sulfatase N-terminal" evidence="5">
    <location>
        <begin position="8"/>
        <end position="100"/>
    </location>
</feature>
<sequence length="622" mass="67245">MSPHDPRPNILWVVSEDCPPRFGCYGDPHAATPHVDELAARGTLFEHAYSAAPVCAPSRYALLTGLAPESNGPAHHMRAEARHPAGMPTYPEVIRGLGYYCTNNAKTDYNCDIDPQAVWDDSSPAAHWRNRPEGAPFLAVFNYDATHESAVFGGGDSPVPPEAVRVPEYLPDTPEVRQDIAGYYAQIAGFDAFLGSLLAQLEEDGLRGDTVVLHTSDHGGVNPRSKRWCYNEGLHVPLIVSAPERFAHLLPPPGTRVAAAVGTIRIPPTLIDLAGGAVPGHMQGTSLLRTGFDAAGELAFGMRNRMDARYDMVRTVRDARYRYIRNYTPHRPYGMHQAFAWLAAGYRSWEAEHLAGRLDATRSAFWQAKPGVELYDTVADPDQVRNLAGDPAYEDVERRLAGALRAHMLEVHDNGFLPEGAPAEGHAASRVPGAYPLERILAVADAVPRQDPADLPLLTAALADADATVRRWAAIGILALGSKALDAVPVLRPLLGSGDAPGSEADPFVRIPCAEALARYAGDEDAVAELARRAGPENPRPVRLEALDALTALPLDRVGRFRDVVAAAAEGDEYVGAAARYLLFRLDGTYTPDTVVFDMDAMIKAWAAAQARPQEEPESPEA</sequence>
<dbReference type="CDD" id="cd16027">
    <property type="entry name" value="SGSH"/>
    <property type="match status" value="1"/>
</dbReference>
<dbReference type="Proteomes" id="UP001165378">
    <property type="component" value="Unassembled WGS sequence"/>
</dbReference>
<evidence type="ECO:0000256" key="1">
    <source>
        <dbReference type="ARBA" id="ARBA00008779"/>
    </source>
</evidence>
<keyword evidence="3 6" id="KW-0378">Hydrolase</keyword>
<keyword evidence="7" id="KW-1185">Reference proteome</keyword>
<evidence type="ECO:0000313" key="7">
    <source>
        <dbReference type="Proteomes" id="UP001165378"/>
    </source>
</evidence>
<dbReference type="PANTHER" id="PTHR42693:SF53">
    <property type="entry name" value="ENDO-4-O-SULFATASE"/>
    <property type="match status" value="1"/>
</dbReference>
<protein>
    <submittedName>
        <fullName evidence="6">Sulfatase-like hydrolase/transferase</fullName>
    </submittedName>
</protein>
<organism evidence="6 7">
    <name type="scientific">Yinghuangia soli</name>
    <dbReference type="NCBI Taxonomy" id="2908204"/>
    <lineage>
        <taxon>Bacteria</taxon>
        <taxon>Bacillati</taxon>
        <taxon>Actinomycetota</taxon>
        <taxon>Actinomycetes</taxon>
        <taxon>Kitasatosporales</taxon>
        <taxon>Streptomycetaceae</taxon>
        <taxon>Yinghuangia</taxon>
    </lineage>
</organism>
<proteinExistence type="inferred from homology"/>
<evidence type="ECO:0000256" key="2">
    <source>
        <dbReference type="ARBA" id="ARBA00022723"/>
    </source>
</evidence>
<dbReference type="InterPro" id="IPR011989">
    <property type="entry name" value="ARM-like"/>
</dbReference>
<dbReference type="AlphaFoldDB" id="A0AA41PZE2"/>
<dbReference type="SUPFAM" id="SSF48371">
    <property type="entry name" value="ARM repeat"/>
    <property type="match status" value="1"/>
</dbReference>
<dbReference type="InterPro" id="IPR000917">
    <property type="entry name" value="Sulfatase_N"/>
</dbReference>
<dbReference type="Pfam" id="PF13646">
    <property type="entry name" value="HEAT_2"/>
    <property type="match status" value="1"/>
</dbReference>
<name>A0AA41PZE2_9ACTN</name>
<gene>
    <name evidence="6" type="ORF">LZ495_16190</name>
</gene>
<evidence type="ECO:0000256" key="3">
    <source>
        <dbReference type="ARBA" id="ARBA00022801"/>
    </source>
</evidence>
<keyword evidence="4" id="KW-0106">Calcium</keyword>
<dbReference type="InterPro" id="IPR016024">
    <property type="entry name" value="ARM-type_fold"/>
</dbReference>
<dbReference type="GO" id="GO:0046872">
    <property type="term" value="F:metal ion binding"/>
    <property type="evidence" value="ECO:0007669"/>
    <property type="project" value="UniProtKB-KW"/>
</dbReference>
<reference evidence="6" key="1">
    <citation type="submission" date="2022-01" db="EMBL/GenBank/DDBJ databases">
        <title>Genome-Based Taxonomic Classification of the Phylum Actinobacteria.</title>
        <authorList>
            <person name="Gao Y."/>
        </authorList>
    </citation>
    <scope>NUCLEOTIDE SEQUENCE</scope>
    <source>
        <strain evidence="6">KLBMP 8922</strain>
    </source>
</reference>